<dbReference type="Gene3D" id="2.70.98.70">
    <property type="match status" value="1"/>
</dbReference>
<evidence type="ECO:0000256" key="3">
    <source>
        <dbReference type="ARBA" id="ARBA00022764"/>
    </source>
</evidence>
<dbReference type="PANTHER" id="PTHR39210:SF1">
    <property type="entry name" value="HEPARIN-SULFATE LYASE"/>
    <property type="match status" value="1"/>
</dbReference>
<evidence type="ECO:0000259" key="6">
    <source>
        <dbReference type="Pfam" id="PF16889"/>
    </source>
</evidence>
<comment type="caution">
    <text evidence="7">The sequence shown here is derived from an EMBL/GenBank/DDBJ whole genome shotgun (WGS) entry which is preliminary data.</text>
</comment>
<name>A0ABS9HQW4_9GAMM</name>
<comment type="subcellular location">
    <subcellularLocation>
        <location evidence="1">Periplasm</location>
    </subcellularLocation>
</comment>
<organism evidence="7 8">
    <name type="scientific">Marilutibacter chinensis</name>
    <dbReference type="NCBI Taxonomy" id="2912247"/>
    <lineage>
        <taxon>Bacteria</taxon>
        <taxon>Pseudomonadati</taxon>
        <taxon>Pseudomonadota</taxon>
        <taxon>Gammaproteobacteria</taxon>
        <taxon>Lysobacterales</taxon>
        <taxon>Lysobacteraceae</taxon>
        <taxon>Marilutibacter</taxon>
    </lineage>
</organism>
<evidence type="ECO:0000256" key="4">
    <source>
        <dbReference type="ARBA" id="ARBA00023239"/>
    </source>
</evidence>
<proteinExistence type="predicted"/>
<evidence type="ECO:0000313" key="7">
    <source>
        <dbReference type="EMBL" id="MCF7221316.1"/>
    </source>
</evidence>
<evidence type="ECO:0000256" key="1">
    <source>
        <dbReference type="ARBA" id="ARBA00004418"/>
    </source>
</evidence>
<gene>
    <name evidence="7" type="ORF">L3V18_05860</name>
</gene>
<dbReference type="SUPFAM" id="SSF48230">
    <property type="entry name" value="Chondroitin AC/alginate lyase"/>
    <property type="match status" value="1"/>
</dbReference>
<protein>
    <submittedName>
        <fullName evidence="7">Heparinase II/III family protein</fullName>
    </submittedName>
</protein>
<dbReference type="RefSeq" id="WP_237053759.1">
    <property type="nucleotide sequence ID" value="NZ_JAKJPO010000003.1"/>
</dbReference>
<dbReference type="InterPro" id="IPR031680">
    <property type="entry name" value="Hepar_II_III_N"/>
</dbReference>
<evidence type="ECO:0000259" key="5">
    <source>
        <dbReference type="Pfam" id="PF07940"/>
    </source>
</evidence>
<dbReference type="InterPro" id="IPR008929">
    <property type="entry name" value="Chondroitin_lyas"/>
</dbReference>
<dbReference type="Gene3D" id="1.50.10.100">
    <property type="entry name" value="Chondroitin AC/alginate lyase"/>
    <property type="match status" value="1"/>
</dbReference>
<keyword evidence="2" id="KW-0732">Signal</keyword>
<reference evidence="7 8" key="2">
    <citation type="submission" date="2022-01" db="EMBL/GenBank/DDBJ databases">
        <title>Lysobacter chinensis sp. nov., a bacterium isolated from cow dung compost.</title>
        <authorList>
            <person name="Liu Y."/>
        </authorList>
    </citation>
    <scope>NUCLEOTIDE SEQUENCE [LARGE SCALE GENOMIC DNA]</scope>
    <source>
        <strain evidence="7 8">TLK-CK17</strain>
    </source>
</reference>
<reference evidence="8" key="1">
    <citation type="submission" date="2022-01" db="EMBL/GenBank/DDBJ databases">
        <title>Lysobacter chinensis sp. nov., a bacterium isolated from cow dung compost.</title>
        <authorList>
            <person name="Zhou L.Y."/>
        </authorList>
    </citation>
    <scope>NUCLEOTIDE SEQUENCE [LARGE SCALE GENOMIC DNA]</scope>
    <source>
        <strain evidence="8">TLK-CK17</strain>
    </source>
</reference>
<sequence length="590" mass="66213">MTRRPTPSVRNGPSGRPSIARSALWVLCFCVAACTGAPEAADSSATDNAGALLERRFDGPPPRPIETRDGDYKIASGGYADYMRHGFTPRADLEAYAISLPFNWKTDPFKDANWRFQLQAWRMLNPMWGEYRESAEPDVLEEILKVVRDWYRFHVLEGHRSSYQWQDMATGLRAQHIAYLNHLVADGRWTPEAADAQMLDALSDLHARKLHDDAFVSINNHGIFQVHGLRLLCNSVPEIEPCKGEPAFSAEHMRRLIESQFDVHGVHREDSSFYHMFAYKTFRGIRMTLYPELPRDALTRIREAESITPWFTGLDGNLLQFGDSEGSGVPFSHPRDAGRCWSTTADGQCVVAKDMHSSGYVSIRSMPGGEADEAFQFFVVGSSHDAGHDHVDELSFMLSHRGQPIFVDGGKYGYQNDSYRAYFVSDLAHSVVGLKGVAFRPEQTAGEGSYLERFIERDGTYEVAGEVRRGDDFAHRRTFRYVPASSLEISDRVDKPAQSMLELRYVFAPELRIEEEGGDEFGIRASDGQKLATLKLHGAVHCEIAFVRGRKQPDYGGWISTSYLAVEPTTNLIADCPSQVASIRTSVQLH</sequence>
<keyword evidence="8" id="KW-1185">Reference proteome</keyword>
<evidence type="ECO:0000256" key="2">
    <source>
        <dbReference type="ARBA" id="ARBA00022729"/>
    </source>
</evidence>
<dbReference type="EMBL" id="JAKJPO010000003">
    <property type="protein sequence ID" value="MCF7221316.1"/>
    <property type="molecule type" value="Genomic_DNA"/>
</dbReference>
<feature type="domain" description="Heparinase II/III-like C-terminal" evidence="5">
    <location>
        <begin position="353"/>
        <end position="528"/>
    </location>
</feature>
<dbReference type="Proteomes" id="UP001430796">
    <property type="component" value="Unassembled WGS sequence"/>
</dbReference>
<dbReference type="InterPro" id="IPR012480">
    <property type="entry name" value="Hepar_II_III_C"/>
</dbReference>
<dbReference type="Pfam" id="PF16889">
    <property type="entry name" value="Hepar_II_III_N"/>
    <property type="match status" value="1"/>
</dbReference>
<dbReference type="Pfam" id="PF07940">
    <property type="entry name" value="Hepar_II_III_C"/>
    <property type="match status" value="1"/>
</dbReference>
<keyword evidence="3" id="KW-0574">Periplasm</keyword>
<keyword evidence="4" id="KW-0456">Lyase</keyword>
<feature type="domain" description="Heparin-sulfate lyase N-terminal" evidence="6">
    <location>
        <begin position="83"/>
        <end position="285"/>
    </location>
</feature>
<reference evidence="7 8" key="3">
    <citation type="submission" date="2022-01" db="EMBL/GenBank/DDBJ databases">
        <authorList>
            <person name="Zhou L.Y."/>
        </authorList>
    </citation>
    <scope>NUCLEOTIDE SEQUENCE [LARGE SCALE GENOMIC DNA]</scope>
    <source>
        <strain evidence="7 8">TLK-CK17</strain>
    </source>
</reference>
<evidence type="ECO:0000313" key="8">
    <source>
        <dbReference type="Proteomes" id="UP001430796"/>
    </source>
</evidence>
<accession>A0ABS9HQW4</accession>
<dbReference type="PANTHER" id="PTHR39210">
    <property type="entry name" value="HEPARIN-SULFATE LYASE"/>
    <property type="match status" value="1"/>
</dbReference>